<dbReference type="Pfam" id="PF13411">
    <property type="entry name" value="MerR_1"/>
    <property type="match status" value="1"/>
</dbReference>
<comment type="caution">
    <text evidence="3">The sequence shown here is derived from an EMBL/GenBank/DDBJ whole genome shotgun (WGS) entry which is preliminary data.</text>
</comment>
<dbReference type="GO" id="GO:0003677">
    <property type="term" value="F:DNA binding"/>
    <property type="evidence" value="ECO:0007669"/>
    <property type="project" value="InterPro"/>
</dbReference>
<organism evidence="3 4">
    <name type="scientific">Lentibacillus populi</name>
    <dbReference type="NCBI Taxonomy" id="1827502"/>
    <lineage>
        <taxon>Bacteria</taxon>
        <taxon>Bacillati</taxon>
        <taxon>Bacillota</taxon>
        <taxon>Bacilli</taxon>
        <taxon>Bacillales</taxon>
        <taxon>Bacillaceae</taxon>
        <taxon>Lentibacillus</taxon>
    </lineage>
</organism>
<evidence type="ECO:0000313" key="3">
    <source>
        <dbReference type="EMBL" id="GGB56302.1"/>
    </source>
</evidence>
<keyword evidence="4" id="KW-1185">Reference proteome</keyword>
<dbReference type="Proteomes" id="UP000621492">
    <property type="component" value="Unassembled WGS sequence"/>
</dbReference>
<proteinExistence type="predicted"/>
<dbReference type="AlphaFoldDB" id="A0A9W5X6W9"/>
<evidence type="ECO:0000256" key="1">
    <source>
        <dbReference type="SAM" id="Coils"/>
    </source>
</evidence>
<dbReference type="GO" id="GO:0006355">
    <property type="term" value="P:regulation of DNA-templated transcription"/>
    <property type="evidence" value="ECO:0007669"/>
    <property type="project" value="InterPro"/>
</dbReference>
<evidence type="ECO:0000259" key="2">
    <source>
        <dbReference type="Pfam" id="PF13411"/>
    </source>
</evidence>
<dbReference type="InterPro" id="IPR009061">
    <property type="entry name" value="DNA-bd_dom_put_sf"/>
</dbReference>
<gene>
    <name evidence="3" type="ORF">GCM10011409_37350</name>
</gene>
<accession>A0A9W5X6W9</accession>
<keyword evidence="1" id="KW-0175">Coiled coil</keyword>
<sequence>MELLNLHGLCHIVDVPQSTAENWIEEFNVYIPKAEKQDVIYYHPEAIDVLKFIKQCKNQNYKKASIKKMLGDRSFMVTKKSSIEDVQSALDQGNYKDNILTVMQTIGKTVANVASQEKSITAVKEQQDKQKKRIKMIEKQTEKINDLKQEINELKQERTTSDYKIKKEAFAKLFK</sequence>
<reference evidence="3" key="2">
    <citation type="submission" date="2020-09" db="EMBL/GenBank/DDBJ databases">
        <authorList>
            <person name="Sun Q."/>
            <person name="Zhou Y."/>
        </authorList>
    </citation>
    <scope>NUCLEOTIDE SEQUENCE</scope>
    <source>
        <strain evidence="3">CGMCC 1.15454</strain>
    </source>
</reference>
<dbReference type="Gene3D" id="1.10.1660.10">
    <property type="match status" value="1"/>
</dbReference>
<feature type="domain" description="HTH merR-type" evidence="2">
    <location>
        <begin position="9"/>
        <end position="70"/>
    </location>
</feature>
<dbReference type="EMBL" id="BMJD01000042">
    <property type="protein sequence ID" value="GGB56302.1"/>
    <property type="molecule type" value="Genomic_DNA"/>
</dbReference>
<dbReference type="SUPFAM" id="SSF46955">
    <property type="entry name" value="Putative DNA-binding domain"/>
    <property type="match status" value="1"/>
</dbReference>
<reference evidence="3" key="1">
    <citation type="journal article" date="2014" name="Int. J. Syst. Evol. Microbiol.">
        <title>Complete genome sequence of Corynebacterium casei LMG S-19264T (=DSM 44701T), isolated from a smear-ripened cheese.</title>
        <authorList>
            <consortium name="US DOE Joint Genome Institute (JGI-PGF)"/>
            <person name="Walter F."/>
            <person name="Albersmeier A."/>
            <person name="Kalinowski J."/>
            <person name="Ruckert C."/>
        </authorList>
    </citation>
    <scope>NUCLEOTIDE SEQUENCE</scope>
    <source>
        <strain evidence="3">CGMCC 1.15454</strain>
    </source>
</reference>
<evidence type="ECO:0000313" key="4">
    <source>
        <dbReference type="Proteomes" id="UP000621492"/>
    </source>
</evidence>
<protein>
    <recommendedName>
        <fullName evidence="2">HTH merR-type domain-containing protein</fullName>
    </recommendedName>
</protein>
<dbReference type="InterPro" id="IPR000551">
    <property type="entry name" value="MerR-type_HTH_dom"/>
</dbReference>
<name>A0A9W5X6W9_9BACI</name>
<feature type="coiled-coil region" evidence="1">
    <location>
        <begin position="120"/>
        <end position="164"/>
    </location>
</feature>